<dbReference type="Pfam" id="PF00933">
    <property type="entry name" value="Glyco_hydro_3"/>
    <property type="match status" value="1"/>
</dbReference>
<dbReference type="PRINTS" id="PR00133">
    <property type="entry name" value="GLHYDRLASE3"/>
</dbReference>
<dbReference type="OrthoDB" id="9781691at2"/>
<accession>Q1YRG2</accession>
<dbReference type="PANTHER" id="PTHR30620">
    <property type="entry name" value="PERIPLASMIC BETA-GLUCOSIDASE-RELATED"/>
    <property type="match status" value="1"/>
</dbReference>
<dbReference type="SUPFAM" id="SSF51445">
    <property type="entry name" value="(Trans)glycosidases"/>
    <property type="match status" value="1"/>
</dbReference>
<dbReference type="InterPro" id="IPR041443">
    <property type="entry name" value="Exop_C"/>
</dbReference>
<evidence type="ECO:0000256" key="1">
    <source>
        <dbReference type="ARBA" id="ARBA00022801"/>
    </source>
</evidence>
<dbReference type="Proteomes" id="UP000005555">
    <property type="component" value="Unassembled WGS sequence"/>
</dbReference>
<sequence length="834" mass="89705">MLTVRRYALAKGLVAVVAGLALSMMPVKLVAQDLNAPDKAAIVEKRVATILASMSVEQKVGQMIQPEIKFISPSEVKEYHIGSILNGGGSFPGERKNSAIQDWIDLADDYYNASVDLSNGGTGIPVIWGTDAVHGHNNVIGATLFPHNIGLGAANDPQLLRQIGEVTAKEVAATGIDWVFAPTVAVVKDLRWGRTYEGYSSDAALVKAYAGEIVRGIQGEPGQLGSDSSKVVATAKHWIGDGGTYRGMDQGNTILEFDQLLELHGQGYLSALDADVQSVMVSFNSWNGRKIHGHKELLTDVLKGQLGFDGLVVSDWDGVGQVEGCTTESCPLAINAGIDLIMVPKGWKNLISNTLAQVQSGVIPMARIDDAVTRILRIKVRAGLFDKGAPSTRALVGDSKILGSAEHRAIAREAVRKSLVLLKNKNQLLPLKGEQHILVTGDGADNIGKQNGGWTITWQGTENKNSDFPGATSIYTGLKQAVGSNGGSVELSADDSWVKKPDVAVVVFGEEPYAEGVGDVESLMYRDGYRADLDLLQSLKGKNIPVVAVFLTGRPLWVNAEINSSDAFVVAWLPGSEGVGIADVLVADKAGKPRFDFTGRLSFDWPNRELNAVNKNLEVRDNLLVRGQGLSYGDGEILAGKLSETPMLDVSKVARVIFNGSVKPPYKTFVGDSSNWQKLVEGHKSSSAFGDLTVTKVDGAVQEDSRLVEWKKGRESQFYWQSETSMDFSALLEEDASLVLAFTVNKHPQGPVTLRMDCGWPCSGGFDFTSRLRKIPEGQAVRMGVRLSCFENVGVNLSRVNSPFVLSSSDVFAITLSDALITSDISDKSTINCE</sequence>
<dbReference type="HOGENOM" id="CLU_004542_9_1_6"/>
<dbReference type="SUPFAM" id="SSF52279">
    <property type="entry name" value="Beta-D-glucan exohydrolase, C-terminal domain"/>
    <property type="match status" value="1"/>
</dbReference>
<feature type="domain" description="Glycoside hydrolase family 3 C-terminal" evidence="3">
    <location>
        <begin position="419"/>
        <end position="612"/>
    </location>
</feature>
<dbReference type="InterPro" id="IPR051915">
    <property type="entry name" value="Cellulose_Degrad_GH3"/>
</dbReference>
<dbReference type="GO" id="GO:0009251">
    <property type="term" value="P:glucan catabolic process"/>
    <property type="evidence" value="ECO:0007669"/>
    <property type="project" value="TreeGrafter"/>
</dbReference>
<dbReference type="InterPro" id="IPR001764">
    <property type="entry name" value="Glyco_hydro_3_N"/>
</dbReference>
<dbReference type="AlphaFoldDB" id="Q1YRG2"/>
<keyword evidence="1 5" id="KW-0378">Hydrolase</keyword>
<dbReference type="Pfam" id="PF01915">
    <property type="entry name" value="Glyco_hydro_3_C"/>
    <property type="match status" value="1"/>
</dbReference>
<organism evidence="5 6">
    <name type="scientific">gamma proteobacterium HTCC2207</name>
    <dbReference type="NCBI Taxonomy" id="314287"/>
    <lineage>
        <taxon>Bacteria</taxon>
        <taxon>Pseudomonadati</taxon>
        <taxon>Pseudomonadota</taxon>
        <taxon>Gammaproteobacteria</taxon>
        <taxon>Cellvibrionales</taxon>
        <taxon>Porticoccaceae</taxon>
        <taxon>SAR92 clade</taxon>
    </lineage>
</organism>
<dbReference type="InterPro" id="IPR036881">
    <property type="entry name" value="Glyco_hydro_3_C_sf"/>
</dbReference>
<dbReference type="Pfam" id="PF18559">
    <property type="entry name" value="Exop_C"/>
    <property type="match status" value="1"/>
</dbReference>
<evidence type="ECO:0000259" key="3">
    <source>
        <dbReference type="Pfam" id="PF01915"/>
    </source>
</evidence>
<dbReference type="Gene3D" id="3.40.50.1700">
    <property type="entry name" value="Glycoside hydrolase family 3 C-terminal domain"/>
    <property type="match status" value="1"/>
</dbReference>
<protein>
    <submittedName>
        <fullName evidence="5">1,4-beta-D-glucan glucohydrolase D</fullName>
    </submittedName>
</protein>
<dbReference type="InterPro" id="IPR017853">
    <property type="entry name" value="GH"/>
</dbReference>
<dbReference type="GO" id="GO:0008422">
    <property type="term" value="F:beta-glucosidase activity"/>
    <property type="evidence" value="ECO:0007669"/>
    <property type="project" value="TreeGrafter"/>
</dbReference>
<evidence type="ECO:0000313" key="6">
    <source>
        <dbReference type="Proteomes" id="UP000005555"/>
    </source>
</evidence>
<proteinExistence type="predicted"/>
<dbReference type="EMBL" id="AAPI01000005">
    <property type="protein sequence ID" value="EAS46646.1"/>
    <property type="molecule type" value="Genomic_DNA"/>
</dbReference>
<feature type="domain" description="Glycoside hydrolase family 3 N-terminal" evidence="2">
    <location>
        <begin position="56"/>
        <end position="378"/>
    </location>
</feature>
<dbReference type="STRING" id="314287.GB2207_03379"/>
<comment type="caution">
    <text evidence="5">The sequence shown here is derived from an EMBL/GenBank/DDBJ whole genome shotgun (WGS) entry which is preliminary data.</text>
</comment>
<evidence type="ECO:0000313" key="5">
    <source>
        <dbReference type="EMBL" id="EAS46646.1"/>
    </source>
</evidence>
<dbReference type="Gene3D" id="2.60.120.430">
    <property type="entry name" value="Galactose-binding lectin"/>
    <property type="match status" value="1"/>
</dbReference>
<dbReference type="InterPro" id="IPR002772">
    <property type="entry name" value="Glyco_hydro_3_C"/>
</dbReference>
<dbReference type="PANTHER" id="PTHR30620:SF77">
    <property type="entry name" value="LYSOSOMAL BETA GLUCOSIDASE-LIKE"/>
    <property type="match status" value="1"/>
</dbReference>
<evidence type="ECO:0000259" key="2">
    <source>
        <dbReference type="Pfam" id="PF00933"/>
    </source>
</evidence>
<evidence type="ECO:0000259" key="4">
    <source>
        <dbReference type="Pfam" id="PF18559"/>
    </source>
</evidence>
<keyword evidence="6" id="KW-1185">Reference proteome</keyword>
<feature type="domain" description="ExoP galactose-binding-like" evidence="4">
    <location>
        <begin position="665"/>
        <end position="819"/>
    </location>
</feature>
<dbReference type="InterPro" id="IPR036962">
    <property type="entry name" value="Glyco_hydro_3_N_sf"/>
</dbReference>
<reference evidence="5 6" key="1">
    <citation type="submission" date="2006-03" db="EMBL/GenBank/DDBJ databases">
        <authorList>
            <person name="Giovannoni S.J."/>
            <person name="Cho J.-C."/>
            <person name="Ferriera S."/>
            <person name="Johnson J."/>
            <person name="Kravitz S."/>
            <person name="Halpern A."/>
            <person name="Remington K."/>
            <person name="Beeson K."/>
            <person name="Tran B."/>
            <person name="Rogers Y.-H."/>
            <person name="Friedman R."/>
            <person name="Venter J.C."/>
        </authorList>
    </citation>
    <scope>NUCLEOTIDE SEQUENCE [LARGE SCALE GENOMIC DNA]</scope>
    <source>
        <strain evidence="5 6">HTCC2207</strain>
    </source>
</reference>
<gene>
    <name evidence="5" type="ORF">GB2207_03379</name>
</gene>
<name>Q1YRG2_9GAMM</name>
<dbReference type="eggNOG" id="COG1472">
    <property type="taxonomic scope" value="Bacteria"/>
</dbReference>
<dbReference type="Gene3D" id="3.20.20.300">
    <property type="entry name" value="Glycoside hydrolase, family 3, N-terminal domain"/>
    <property type="match status" value="1"/>
</dbReference>